<dbReference type="Proteomes" id="UP000272193">
    <property type="component" value="Unassembled WGS sequence"/>
</dbReference>
<reference evidence="4 5" key="1">
    <citation type="submission" date="2018-11" db="EMBL/GenBank/DDBJ databases">
        <title>Genomic Encyclopedia of Type Strains, Phase IV (KMG-IV): sequencing the most valuable type-strain genomes for metagenomic binning, comparative biology and taxonomic classification.</title>
        <authorList>
            <person name="Goeker M."/>
        </authorList>
    </citation>
    <scope>NUCLEOTIDE SEQUENCE [LARGE SCALE GENOMIC DNA]</scope>
    <source>
        <strain evidence="4 5">DSM 101684</strain>
    </source>
</reference>
<feature type="chain" id="PRO_5018197555" evidence="2">
    <location>
        <begin position="22"/>
        <end position="196"/>
    </location>
</feature>
<evidence type="ECO:0000256" key="2">
    <source>
        <dbReference type="SAM" id="SignalP"/>
    </source>
</evidence>
<protein>
    <submittedName>
        <fullName evidence="4">Uncharacterized protein DUF4124</fullName>
    </submittedName>
</protein>
<dbReference type="AlphaFoldDB" id="A0A3N4US18"/>
<feature type="signal peptide" evidence="2">
    <location>
        <begin position="1"/>
        <end position="21"/>
    </location>
</feature>
<proteinExistence type="predicted"/>
<dbReference type="Pfam" id="PF13511">
    <property type="entry name" value="DUF4124"/>
    <property type="match status" value="1"/>
</dbReference>
<keyword evidence="2" id="KW-0732">Signal</keyword>
<evidence type="ECO:0000313" key="5">
    <source>
        <dbReference type="Proteomes" id="UP000272193"/>
    </source>
</evidence>
<evidence type="ECO:0000259" key="3">
    <source>
        <dbReference type="Pfam" id="PF13511"/>
    </source>
</evidence>
<dbReference type="OrthoDB" id="8812273at2"/>
<sequence length="196" mass="21153">MKHRFAVLLALGSCLAVTASAQVWRCTDAAGKTVYADAPCPSGQSARLVESARTPAQVEADARAAEAARARLEREQAASRAAEAERRAAEAAPMPPDRSQSTECRAAKKELDFVSSIRTLPDEEKRARMNAQIAAMNAACGTQMDLLPDPPPPPLPRRHAQPMPVGPIAITHCDALYCYDVRGRRYPRAEVGPVPR</sequence>
<feature type="compositionally biased region" description="Basic and acidic residues" evidence="1">
    <location>
        <begin position="71"/>
        <end position="89"/>
    </location>
</feature>
<evidence type="ECO:0000313" key="4">
    <source>
        <dbReference type="EMBL" id="RPE67747.1"/>
    </source>
</evidence>
<dbReference type="InterPro" id="IPR025392">
    <property type="entry name" value="DUF4124"/>
</dbReference>
<name>A0A3N4US18_9BURK</name>
<organism evidence="4 5">
    <name type="scientific">Tibeticola sediminis</name>
    <dbReference type="NCBI Taxonomy" id="1917811"/>
    <lineage>
        <taxon>Bacteria</taxon>
        <taxon>Pseudomonadati</taxon>
        <taxon>Pseudomonadota</taxon>
        <taxon>Betaproteobacteria</taxon>
        <taxon>Burkholderiales</taxon>
        <taxon>Comamonadaceae</taxon>
        <taxon>Tibeticola</taxon>
    </lineage>
</organism>
<evidence type="ECO:0000256" key="1">
    <source>
        <dbReference type="SAM" id="MobiDB-lite"/>
    </source>
</evidence>
<comment type="caution">
    <text evidence="4">The sequence shown here is derived from an EMBL/GenBank/DDBJ whole genome shotgun (WGS) entry which is preliminary data.</text>
</comment>
<keyword evidence="5" id="KW-1185">Reference proteome</keyword>
<feature type="domain" description="DUF4124" evidence="3">
    <location>
        <begin position="14"/>
        <end position="65"/>
    </location>
</feature>
<dbReference type="RefSeq" id="WP_124222475.1">
    <property type="nucleotide sequence ID" value="NZ_RKQL01000003.1"/>
</dbReference>
<gene>
    <name evidence="4" type="ORF">EDC62_1631</name>
</gene>
<feature type="region of interest" description="Disordered" evidence="1">
    <location>
        <begin position="71"/>
        <end position="104"/>
    </location>
</feature>
<accession>A0A3N4US18</accession>
<dbReference type="EMBL" id="RKQL01000003">
    <property type="protein sequence ID" value="RPE67747.1"/>
    <property type="molecule type" value="Genomic_DNA"/>
</dbReference>